<dbReference type="RefSeq" id="WP_342372115.1">
    <property type="nucleotide sequence ID" value="NZ_CP115965.1"/>
</dbReference>
<dbReference type="PROSITE" id="PS51257">
    <property type="entry name" value="PROKAR_LIPOPROTEIN"/>
    <property type="match status" value="1"/>
</dbReference>
<evidence type="ECO:0000313" key="2">
    <source>
        <dbReference type="EMBL" id="WZW97867.1"/>
    </source>
</evidence>
<keyword evidence="3" id="KW-1185">Reference proteome</keyword>
<reference evidence="2 3" key="1">
    <citation type="journal article" date="2023" name="Environ Microbiome">
        <title>A coral-associated actinobacterium mitigates coral bleaching under heat stress.</title>
        <authorList>
            <person name="Li J."/>
            <person name="Zou Y."/>
            <person name="Li Q."/>
            <person name="Zhang J."/>
            <person name="Bourne D.G."/>
            <person name="Lyu Y."/>
            <person name="Liu C."/>
            <person name="Zhang S."/>
        </authorList>
    </citation>
    <scope>NUCLEOTIDE SEQUENCE [LARGE SCALE GENOMIC DNA]</scope>
    <source>
        <strain evidence="2 3">SCSIO 13291</strain>
    </source>
</reference>
<sequence length="226" mass="23735">MTRVIHTRAIIAAIVATGLLAGCGGQDGPAGQDGASAQDEAAGQGGIFDFSSPTMGPAEEIVVEIPEGLKEAMGPDGENLFLQRATLTAYELDGAQNCAVRIDLEWAPGADELIASSSSSDDGPNYGFALGYVYHHPLSELSPDGEGPGNFFIADDYSHAVRVNDCAASPMDDDNSSALDFKFLRDGDMTDGAEIDFTVMKDGSITIVDSDVEDFDRDSNGDWVAD</sequence>
<keyword evidence="1" id="KW-0732">Signal</keyword>
<evidence type="ECO:0000313" key="3">
    <source>
        <dbReference type="Proteomes" id="UP001434337"/>
    </source>
</evidence>
<organism evidence="2 3">
    <name type="scientific">Propioniciclava soli</name>
    <dbReference type="NCBI Taxonomy" id="2775081"/>
    <lineage>
        <taxon>Bacteria</taxon>
        <taxon>Bacillati</taxon>
        <taxon>Actinomycetota</taxon>
        <taxon>Actinomycetes</taxon>
        <taxon>Propionibacteriales</taxon>
        <taxon>Propionibacteriaceae</taxon>
        <taxon>Propioniciclava</taxon>
    </lineage>
</organism>
<proteinExistence type="predicted"/>
<evidence type="ECO:0000256" key="1">
    <source>
        <dbReference type="SAM" id="SignalP"/>
    </source>
</evidence>
<protein>
    <recommendedName>
        <fullName evidence="4">Lipoprotein</fullName>
    </recommendedName>
</protein>
<dbReference type="EMBL" id="CP115965">
    <property type="protein sequence ID" value="WZW97867.1"/>
    <property type="molecule type" value="Genomic_DNA"/>
</dbReference>
<accession>A0ABZ3C4Z9</accession>
<feature type="chain" id="PRO_5047275409" description="Lipoprotein" evidence="1">
    <location>
        <begin position="22"/>
        <end position="226"/>
    </location>
</feature>
<feature type="signal peptide" evidence="1">
    <location>
        <begin position="1"/>
        <end position="21"/>
    </location>
</feature>
<evidence type="ECO:0008006" key="4">
    <source>
        <dbReference type="Google" id="ProtNLM"/>
    </source>
</evidence>
<dbReference type="Proteomes" id="UP001434337">
    <property type="component" value="Chromosome"/>
</dbReference>
<name>A0ABZ3C4Z9_9ACTN</name>
<gene>
    <name evidence="2" type="ORF">PCC79_13330</name>
</gene>